<proteinExistence type="predicted"/>
<sequence length="131" mass="15094">MNRSKIDTLPTEYFYQDLICLTPLSHLKAYERNYRSTYGTLPYNAGFQKQTIEGTVIEFCVEPYMLTSGPTAFEAPLILPRGIVAWLYDDESAQSNLEFDYNKRERDLAWVMDFQIGMDVAMPSLLWSGQA</sequence>
<protein>
    <submittedName>
        <fullName evidence="1">Uncharacterized protein</fullName>
    </submittedName>
</protein>
<keyword evidence="2" id="KW-1185">Reference proteome</keyword>
<dbReference type="EMBL" id="WJXZ01000006">
    <property type="protein sequence ID" value="MRS61908.1"/>
    <property type="molecule type" value="Genomic_DNA"/>
</dbReference>
<dbReference type="RefSeq" id="WP_154175297.1">
    <property type="nucleotide sequence ID" value="NZ_WJXZ01000006.1"/>
</dbReference>
<organism evidence="1 2">
    <name type="scientific">Larkinella terrae</name>
    <dbReference type="NCBI Taxonomy" id="2025311"/>
    <lineage>
        <taxon>Bacteria</taxon>
        <taxon>Pseudomonadati</taxon>
        <taxon>Bacteroidota</taxon>
        <taxon>Cytophagia</taxon>
        <taxon>Cytophagales</taxon>
        <taxon>Spirosomataceae</taxon>
        <taxon>Larkinella</taxon>
    </lineage>
</organism>
<accession>A0A7K0EKC3</accession>
<reference evidence="1 2" key="1">
    <citation type="journal article" date="2018" name="Antonie Van Leeuwenhoek">
        <title>Larkinella terrae sp. nov., isolated from soil on Jeju Island, South Korea.</title>
        <authorList>
            <person name="Ten L.N."/>
            <person name="Jeon J."/>
            <person name="Park S.J."/>
            <person name="Park S."/>
            <person name="Lee S.Y."/>
            <person name="Kim M.K."/>
            <person name="Jung H.Y."/>
        </authorList>
    </citation>
    <scope>NUCLEOTIDE SEQUENCE [LARGE SCALE GENOMIC DNA]</scope>
    <source>
        <strain evidence="1 2">KCTC 52001</strain>
    </source>
</reference>
<gene>
    <name evidence="1" type="ORF">GJJ30_11470</name>
</gene>
<name>A0A7K0EKC3_9BACT</name>
<evidence type="ECO:0000313" key="2">
    <source>
        <dbReference type="Proteomes" id="UP000441754"/>
    </source>
</evidence>
<dbReference type="AlphaFoldDB" id="A0A7K0EKC3"/>
<evidence type="ECO:0000313" key="1">
    <source>
        <dbReference type="EMBL" id="MRS61908.1"/>
    </source>
</evidence>
<dbReference type="OrthoDB" id="929568at2"/>
<comment type="caution">
    <text evidence="1">The sequence shown here is derived from an EMBL/GenBank/DDBJ whole genome shotgun (WGS) entry which is preliminary data.</text>
</comment>
<dbReference type="Proteomes" id="UP000441754">
    <property type="component" value="Unassembled WGS sequence"/>
</dbReference>